<keyword evidence="2" id="KW-0812">Transmembrane</keyword>
<dbReference type="Gene3D" id="3.60.40.10">
    <property type="entry name" value="PPM-type phosphatase domain"/>
    <property type="match status" value="1"/>
</dbReference>
<dbReference type="SUPFAM" id="SSF81606">
    <property type="entry name" value="PP2C-like"/>
    <property type="match status" value="1"/>
</dbReference>
<dbReference type="InterPro" id="IPR011623">
    <property type="entry name" value="7TMR_DISM_rcpt_extracell_dom1"/>
</dbReference>
<evidence type="ECO:0000259" key="3">
    <source>
        <dbReference type="SMART" id="SM00331"/>
    </source>
</evidence>
<dbReference type="PANTHER" id="PTHR43156:SF2">
    <property type="entry name" value="STAGE II SPORULATION PROTEIN E"/>
    <property type="match status" value="1"/>
</dbReference>
<dbReference type="GO" id="GO:0016791">
    <property type="term" value="F:phosphatase activity"/>
    <property type="evidence" value="ECO:0007669"/>
    <property type="project" value="TreeGrafter"/>
</dbReference>
<dbReference type="Gene3D" id="2.60.40.2380">
    <property type="match status" value="1"/>
</dbReference>
<dbReference type="InterPro" id="IPR036457">
    <property type="entry name" value="PPM-type-like_dom_sf"/>
</dbReference>
<dbReference type="Proteomes" id="UP000298058">
    <property type="component" value="Unassembled WGS sequence"/>
</dbReference>
<feature type="domain" description="PPM-type phosphatase" evidence="3">
    <location>
        <begin position="436"/>
        <end position="649"/>
    </location>
</feature>
<dbReference type="SMART" id="SM00331">
    <property type="entry name" value="PP2C_SIG"/>
    <property type="match status" value="1"/>
</dbReference>
<name>A0A4R9M2C8_9LEPT</name>
<keyword evidence="5" id="KW-1185">Reference proteome</keyword>
<dbReference type="Pfam" id="PF07696">
    <property type="entry name" value="7TMR-DISMED2"/>
    <property type="match status" value="1"/>
</dbReference>
<sequence>MVFSPLLRFLSLSFFLLVSTSLFPLPIAITENELSKHTRITTNAEAWEDVSGKTNIDSILQTPDSFPFQKADSDFINYGFTKSTIWTRFRLDENLPKEKEFYLLIKAHNIDSIEFYFPDGKGNLITKRSGHFIPMSEREIPHRHYIVSIPKESYGQTIYVSFRTEISLQFAFDILTKDQIHSTDYSEQWLYGLFFGCLGIIIIYNLAIAFFVRDINYLFYIGYVLFFALGQMSVMGFAGYFLFPESPFFMRNGISVFFSLSMIFFVFFAASFLKLEKRLPKAYRFSRILLIILILNTLFGLCGQIYLATIAVTWLTSILSAFILAVILWGFYRRIKSFYYFGAAFFILMISSVVYSILKVTTLQTNVFIEEMLFPVASLIDITLFSFALADRIQLLRMEKDNAVAENLIHQREREISRDILMQSLPKTVPQITGMNLHIFIQPMKQVGGDFYEFSSPNHRELGTLVCDVSGHGIPASLISAMGKVAFATQKDNIFSPKRVLEGMNRVLYGNCTPQYLTAAYAYLNTETNTWRFGRAGHPSLFLQRRSGEIITIHPKGKVIGLFPEITVDEVGFPMEPGDRVLLVTDGLIESFNSQGEMYGEYRLIRFLESQTGVPGGIFSWKLLSELESFSGKVLKEWDDDITFILLELK</sequence>
<dbReference type="InterPro" id="IPR011622">
    <property type="entry name" value="7TMR_DISM_rcpt_extracell_dom2"/>
</dbReference>
<accession>A0A4R9M2C8</accession>
<dbReference type="AlphaFoldDB" id="A0A4R9M2C8"/>
<dbReference type="EMBL" id="RQHW01000018">
    <property type="protein sequence ID" value="TGN20015.1"/>
    <property type="molecule type" value="Genomic_DNA"/>
</dbReference>
<keyword evidence="1" id="KW-0378">Hydrolase</keyword>
<organism evidence="4 5">
    <name type="scientific">Leptospira idonii</name>
    <dbReference type="NCBI Taxonomy" id="1193500"/>
    <lineage>
        <taxon>Bacteria</taxon>
        <taxon>Pseudomonadati</taxon>
        <taxon>Spirochaetota</taxon>
        <taxon>Spirochaetia</taxon>
        <taxon>Leptospirales</taxon>
        <taxon>Leptospiraceae</taxon>
        <taxon>Leptospira</taxon>
    </lineage>
</organism>
<dbReference type="PANTHER" id="PTHR43156">
    <property type="entry name" value="STAGE II SPORULATION PROTEIN E-RELATED"/>
    <property type="match status" value="1"/>
</dbReference>
<feature type="transmembrane region" description="Helical" evidence="2">
    <location>
        <begin position="338"/>
        <end position="360"/>
    </location>
</feature>
<dbReference type="InterPro" id="IPR001932">
    <property type="entry name" value="PPM-type_phosphatase-like_dom"/>
</dbReference>
<comment type="caution">
    <text evidence="4">The sequence shown here is derived from an EMBL/GenBank/DDBJ whole genome shotgun (WGS) entry which is preliminary data.</text>
</comment>
<protein>
    <submittedName>
        <fullName evidence="4">Serine/threonine protein phosphatase</fullName>
    </submittedName>
</protein>
<dbReference type="Pfam" id="PF07228">
    <property type="entry name" value="SpoIIE"/>
    <property type="match status" value="1"/>
</dbReference>
<dbReference type="InterPro" id="IPR052016">
    <property type="entry name" value="Bact_Sigma-Reg"/>
</dbReference>
<keyword evidence="2" id="KW-1133">Transmembrane helix</keyword>
<proteinExistence type="predicted"/>
<feature type="transmembrane region" description="Helical" evidence="2">
    <location>
        <begin position="312"/>
        <end position="331"/>
    </location>
</feature>
<evidence type="ECO:0000256" key="1">
    <source>
        <dbReference type="ARBA" id="ARBA00022801"/>
    </source>
</evidence>
<gene>
    <name evidence="4" type="ORF">EHS15_05960</name>
</gene>
<feature type="transmembrane region" description="Helical" evidence="2">
    <location>
        <begin position="254"/>
        <end position="273"/>
    </location>
</feature>
<feature type="transmembrane region" description="Helical" evidence="2">
    <location>
        <begin position="189"/>
        <end position="211"/>
    </location>
</feature>
<dbReference type="Pfam" id="PF07695">
    <property type="entry name" value="7TMR-DISM_7TM"/>
    <property type="match status" value="1"/>
</dbReference>
<feature type="transmembrane region" description="Helical" evidence="2">
    <location>
        <begin position="218"/>
        <end position="242"/>
    </location>
</feature>
<evidence type="ECO:0000313" key="4">
    <source>
        <dbReference type="EMBL" id="TGN20015.1"/>
    </source>
</evidence>
<dbReference type="OrthoDB" id="311592at2"/>
<keyword evidence="2" id="KW-0472">Membrane</keyword>
<evidence type="ECO:0000313" key="5">
    <source>
        <dbReference type="Proteomes" id="UP000298058"/>
    </source>
</evidence>
<reference evidence="4" key="1">
    <citation type="journal article" date="2019" name="PLoS Negl. Trop. Dis.">
        <title>Revisiting the worldwide diversity of Leptospira species in the environment.</title>
        <authorList>
            <person name="Vincent A.T."/>
            <person name="Schiettekatte O."/>
            <person name="Bourhy P."/>
            <person name="Veyrier F.J."/>
            <person name="Picardeau M."/>
        </authorList>
    </citation>
    <scope>NUCLEOTIDE SEQUENCE [LARGE SCALE GENOMIC DNA]</scope>
    <source>
        <strain evidence="4">201300427</strain>
    </source>
</reference>
<feature type="transmembrane region" description="Helical" evidence="2">
    <location>
        <begin position="285"/>
        <end position="306"/>
    </location>
</feature>
<evidence type="ECO:0000256" key="2">
    <source>
        <dbReference type="SAM" id="Phobius"/>
    </source>
</evidence>
<feature type="transmembrane region" description="Helical" evidence="2">
    <location>
        <begin position="372"/>
        <end position="390"/>
    </location>
</feature>